<reference evidence="2 3" key="1">
    <citation type="journal article" date="2012" name="BMC Genomics">
        <title>Comparative genomics of Brachyspira pilosicoli strains: genome rearrangements, reductions and correlation of genetic compliment with phenotypic diversity.</title>
        <authorList>
            <person name="Mappley L.J."/>
            <person name="Black M.L."/>
            <person name="Abuoun M."/>
            <person name="Darby A.C."/>
            <person name="Woodward M.J."/>
            <person name="Parkhill J."/>
            <person name="Turner A.K."/>
            <person name="Bellgard M.I."/>
            <person name="La T."/>
            <person name="Phillips N.D."/>
            <person name="La Ragione R.M."/>
            <person name="Hampson D.J."/>
        </authorList>
    </citation>
    <scope>NUCLEOTIDE SEQUENCE [LARGE SCALE GENOMIC DNA]</scope>
    <source>
        <strain evidence="2">WesB</strain>
    </source>
</reference>
<keyword evidence="1" id="KW-1133">Transmembrane helix</keyword>
<accession>K0JMN0</accession>
<organism evidence="2 3">
    <name type="scientific">Brachyspira pilosicoli WesB</name>
    <dbReference type="NCBI Taxonomy" id="1161918"/>
    <lineage>
        <taxon>Bacteria</taxon>
        <taxon>Pseudomonadati</taxon>
        <taxon>Spirochaetota</taxon>
        <taxon>Spirochaetia</taxon>
        <taxon>Brachyspirales</taxon>
        <taxon>Brachyspiraceae</taxon>
        <taxon>Brachyspira</taxon>
    </lineage>
</organism>
<feature type="transmembrane region" description="Helical" evidence="1">
    <location>
        <begin position="155"/>
        <end position="173"/>
    </location>
</feature>
<dbReference type="RefSeq" id="WP_014933874.1">
    <property type="nucleotide sequence ID" value="NC_018604.1"/>
</dbReference>
<feature type="transmembrane region" description="Helical" evidence="1">
    <location>
        <begin position="193"/>
        <end position="211"/>
    </location>
</feature>
<evidence type="ECO:0000313" key="2">
    <source>
        <dbReference type="EMBL" id="CCG57770.1"/>
    </source>
</evidence>
<dbReference type="PATRIC" id="fig|1161918.5.peg.1823"/>
<dbReference type="KEGG" id="bpw:WESB_2308"/>
<feature type="transmembrane region" description="Helical" evidence="1">
    <location>
        <begin position="336"/>
        <end position="357"/>
    </location>
</feature>
<evidence type="ECO:0008006" key="4">
    <source>
        <dbReference type="Google" id="ProtNLM"/>
    </source>
</evidence>
<evidence type="ECO:0000313" key="3">
    <source>
        <dbReference type="Proteomes" id="UP000003759"/>
    </source>
</evidence>
<dbReference type="OrthoDB" id="307868at2"/>
<evidence type="ECO:0000256" key="1">
    <source>
        <dbReference type="SAM" id="Phobius"/>
    </source>
</evidence>
<feature type="transmembrane region" description="Helical" evidence="1">
    <location>
        <begin position="6"/>
        <end position="28"/>
    </location>
</feature>
<keyword evidence="1" id="KW-0812">Transmembrane</keyword>
<feature type="transmembrane region" description="Helical" evidence="1">
    <location>
        <begin position="393"/>
        <end position="426"/>
    </location>
</feature>
<feature type="transmembrane region" description="Helical" evidence="1">
    <location>
        <begin position="497"/>
        <end position="519"/>
    </location>
</feature>
<gene>
    <name evidence="2" type="ORF">WESB_2308</name>
</gene>
<feature type="transmembrane region" description="Helical" evidence="1">
    <location>
        <begin position="558"/>
        <end position="578"/>
    </location>
</feature>
<feature type="transmembrane region" description="Helical" evidence="1">
    <location>
        <begin position="585"/>
        <end position="602"/>
    </location>
</feature>
<dbReference type="EMBL" id="HE793032">
    <property type="protein sequence ID" value="CCG57770.1"/>
    <property type="molecule type" value="Genomic_DNA"/>
</dbReference>
<feature type="transmembrane region" description="Helical" evidence="1">
    <location>
        <begin position="308"/>
        <end position="330"/>
    </location>
</feature>
<name>K0JMN0_BRAPL</name>
<dbReference type="AlphaFoldDB" id="K0JMN0"/>
<proteinExistence type="predicted"/>
<protein>
    <recommendedName>
        <fullName evidence="4">Glycosyltransferase RgtA/B/C/D-like domain-containing protein</fullName>
    </recommendedName>
</protein>
<feature type="transmembrane region" description="Helical" evidence="1">
    <location>
        <begin position="531"/>
        <end position="552"/>
    </location>
</feature>
<feature type="transmembrane region" description="Helical" evidence="1">
    <location>
        <begin position="447"/>
        <end position="466"/>
    </location>
</feature>
<keyword evidence="1" id="KW-0472">Membrane</keyword>
<dbReference type="Proteomes" id="UP000003759">
    <property type="component" value="Chromosome"/>
</dbReference>
<sequence>MKNKKILLKIYIIFASVIMASIIILALLGKKERIGYLSEFKINIEKTIELNDYIDIEEFTIDNKLNYDAITNYILTNESISIYSYDFRIKYYDKVFRNSDIYDVYPILNNLPDYVQSAKMGNNQGTPFGNLISTKIIDIEKIDNIKYVLKIKNKLIFYIINITLGIILIYLIINFNDFISFIKGKNIKKESIIYFYALLILIFSISIRIYWATQKDIFHQDEYYTVSFVNYQKWLKMDLSSIKNISGYEILDSILKSDNSIKDCINDIKELYKNTNDPQISNLYYTILRLFFIGTDTIEMKELMIRGAVLNCIFFIIGYIFLYKLLKLLFTDKNEYILFFLFIMSLSPISITFSHFLRPYQMQEMFFVVITYITIYTIYYNKYSFGNLILTSIITGLGYLILTSSMIFVFILSAMLFINYMLTLIKTKTKINFFMLQPLIEIKSYKIILYYAAAFISALLVSRIFYANFFGMLFNNTDRALGTIMISNNLFNFINNYAFNGLLILLLIFMIEGAIIKLLEKRKHINNICNFKLICFIIILSFIYVLLSDLIAPYKFEIRYTGTAYMLLLLLYIIIFLFIQDNNKLKYFILISISLFYIYNITDYKLFSYFYKKDEKLDVLKENMHVYGYKVFYNESFYGYYSLGYLNTNLYYTYIDDKTKLNDIIDNKFYFIVKDLYNKDYDLIFSSYKKEKISSYQDTSIFKLVKTNLNN</sequence>
<dbReference type="HOGENOM" id="CLU_407522_0_0_12"/>